<evidence type="ECO:0000256" key="7">
    <source>
        <dbReference type="ARBA" id="ARBA00022801"/>
    </source>
</evidence>
<accession>A0AAD5SXV6</accession>
<dbReference type="FunFam" id="3.90.70.10:FF:000005">
    <property type="entry name" value="Ubiquitin carboxyl-terminal hydrolase 7"/>
    <property type="match status" value="1"/>
</dbReference>
<dbReference type="CDD" id="cd02659">
    <property type="entry name" value="peptidase_C19C"/>
    <property type="match status" value="1"/>
</dbReference>
<dbReference type="PROSITE" id="PS50235">
    <property type="entry name" value="USP_3"/>
    <property type="match status" value="1"/>
</dbReference>
<feature type="compositionally biased region" description="Basic and acidic residues" evidence="10">
    <location>
        <begin position="1"/>
        <end position="11"/>
    </location>
</feature>
<evidence type="ECO:0000256" key="6">
    <source>
        <dbReference type="ARBA" id="ARBA00022786"/>
    </source>
</evidence>
<dbReference type="InterPro" id="IPR038765">
    <property type="entry name" value="Papain-like_cys_pep_sf"/>
</dbReference>
<organism evidence="13 14">
    <name type="scientific">Physocladia obscura</name>
    <dbReference type="NCBI Taxonomy" id="109957"/>
    <lineage>
        <taxon>Eukaryota</taxon>
        <taxon>Fungi</taxon>
        <taxon>Fungi incertae sedis</taxon>
        <taxon>Chytridiomycota</taxon>
        <taxon>Chytridiomycota incertae sedis</taxon>
        <taxon>Chytridiomycetes</taxon>
        <taxon>Chytridiales</taxon>
        <taxon>Chytriomycetaceae</taxon>
        <taxon>Physocladia</taxon>
    </lineage>
</organism>
<feature type="domain" description="MATH" evidence="11">
    <location>
        <begin position="87"/>
        <end position="223"/>
    </location>
</feature>
<dbReference type="Pfam" id="PF22486">
    <property type="entry name" value="MATH_2"/>
    <property type="match status" value="1"/>
</dbReference>
<keyword evidence="9" id="KW-0539">Nucleus</keyword>
<evidence type="ECO:0000256" key="5">
    <source>
        <dbReference type="ARBA" id="ARBA00022670"/>
    </source>
</evidence>
<comment type="similarity">
    <text evidence="3">Belongs to the peptidase C19 family.</text>
</comment>
<dbReference type="InterPro" id="IPR028889">
    <property type="entry name" value="USP"/>
</dbReference>
<sequence>MPPLQDQHDSDQPLLAQPAEADPADLSLQEINVPATSPADPMDLEPTLPLPSTFAFPFPHSVILFDQLSDIDAILAPPAAGLSVEASIVHRWDITNWKSIRSTKKSYSPEFTEETTVSSLKRRILLFPNGNNNADALSVFLDSVDAADHGPDDTWHLCIQFAIAISNPDDDEVYKHNAATHRYNPNERDWGFNHLCKLATLYTPNEGMSKPLVADDQRTTITVFIRQIKDETGVLWHNFANYNSKKVTGFVGLKNQGATCYMNSLLQSLYFTNYFRAATYNIPTDKDEPTKSIPLALQRIFYQLQFSDDPVGTIELTKSFGWDAIDSFMQHDVQEFNRVLQDNLESKMKGTKAEGAISRLFVGKYKSYIKCINVSYESSRIEDFADIQLNVKGCKNVYESFVEYVNVETLDGENKYMAEGYGLQDARKGVIFTEFPPVLHLQLKRYEYDIEKDAMVKINDRYEFPKEIDLAPFLDESSEQKKKPQKYLLHGVLVHAGDLSGGHYCAFLRAENNGKWFKFDDDRVTPVSENDAMEENFGSNAGTKTRLLKKFTNAYMLVYVRESNADEILKPITVDDIPAHLRRRFDEEKLASEQKRKDKEEQHLYFNTRYITDADIRAHSGFDLCNFDNKDLPLSVGHVLRVKKDEKFRAYKARLAEALAVPVEKVKVWNMVFRQNKTVRVDNKISDDEKTLEQMQNSVKATNDFRFYVDTEDEVGIENDSIIIFIKKYDPISATIRYVGRAFFSPTQRISEALPVIMNLADLQGPDVRLYEEIKPTMIDPCTITNTFSTSEIGNGDILCIQETLSEEDVKQLPDPRLATVNFYFDDYRNRLPIIFKHKHDEKEAPIPDIELVLSKKMTFDAVVAKLGPAVQHDADKIQLYSLQGHSTRSLIKRSPTLTLQEMTNPGYYVPANNYNSGPSVVFYELLDIPLVELDTKRFVNVVYVDRQMHEHGPIKLLVAKNAKAGELLELLKSKLVIADGGSGKLRLFEVNNFRTYKVFSDNDFVSSFNDFTTLYAEEIPIEEIEKGPDDKVIEVAHFTKDPSRGHGVPFRFVLKSGEVFAQTKVRLISAISVNEKDIVKMKFYVIENFTKPRVIEDDDVLADVFQKLHSADYLGIDHVDRSGKSSRGVGGGGGIKILN</sequence>
<dbReference type="Pfam" id="PF00443">
    <property type="entry name" value="UCH"/>
    <property type="match status" value="1"/>
</dbReference>
<dbReference type="PROSITE" id="PS50144">
    <property type="entry name" value="MATH"/>
    <property type="match status" value="1"/>
</dbReference>
<dbReference type="Pfam" id="PF12436">
    <property type="entry name" value="USP7_ICP0_bdg"/>
    <property type="match status" value="1"/>
</dbReference>
<dbReference type="PANTHER" id="PTHR24006">
    <property type="entry name" value="UBIQUITIN CARBOXYL-TERMINAL HYDROLASE"/>
    <property type="match status" value="1"/>
</dbReference>
<comment type="catalytic activity">
    <reaction evidence="1">
        <text>Thiol-dependent hydrolysis of ester, thioester, amide, peptide and isopeptide bonds formed by the C-terminal Gly of ubiquitin (a 76-residue protein attached to proteins as an intracellular targeting signal).</text>
        <dbReference type="EC" id="3.4.19.12"/>
    </reaction>
</comment>
<evidence type="ECO:0000256" key="8">
    <source>
        <dbReference type="ARBA" id="ARBA00022807"/>
    </source>
</evidence>
<proteinExistence type="inferred from homology"/>
<evidence type="ECO:0000259" key="12">
    <source>
        <dbReference type="PROSITE" id="PS50235"/>
    </source>
</evidence>
<evidence type="ECO:0000256" key="9">
    <source>
        <dbReference type="ARBA" id="ARBA00023242"/>
    </source>
</evidence>
<dbReference type="SUPFAM" id="SSF49599">
    <property type="entry name" value="TRAF domain-like"/>
    <property type="match status" value="1"/>
</dbReference>
<keyword evidence="8" id="KW-0788">Thiol protease</keyword>
<evidence type="ECO:0000256" key="10">
    <source>
        <dbReference type="SAM" id="MobiDB-lite"/>
    </source>
</evidence>
<keyword evidence="7" id="KW-0378">Hydrolase</keyword>
<evidence type="ECO:0000256" key="3">
    <source>
        <dbReference type="ARBA" id="ARBA00009085"/>
    </source>
</evidence>
<dbReference type="InterPro" id="IPR001394">
    <property type="entry name" value="Peptidase_C19_UCH"/>
</dbReference>
<comment type="subcellular location">
    <subcellularLocation>
        <location evidence="2">Nucleus</location>
    </subcellularLocation>
</comment>
<dbReference type="InterPro" id="IPR002083">
    <property type="entry name" value="MATH/TRAF_dom"/>
</dbReference>
<dbReference type="GO" id="GO:0005634">
    <property type="term" value="C:nucleus"/>
    <property type="evidence" value="ECO:0007669"/>
    <property type="project" value="UniProtKB-SubCell"/>
</dbReference>
<dbReference type="EMBL" id="JADGJH010001605">
    <property type="protein sequence ID" value="KAJ3111702.1"/>
    <property type="molecule type" value="Genomic_DNA"/>
</dbReference>
<gene>
    <name evidence="13" type="ORF">HK100_002599</name>
</gene>
<dbReference type="AlphaFoldDB" id="A0AAD5SXV6"/>
<dbReference type="InterPro" id="IPR008974">
    <property type="entry name" value="TRAF-like"/>
</dbReference>
<dbReference type="GO" id="GO:0006508">
    <property type="term" value="P:proteolysis"/>
    <property type="evidence" value="ECO:0007669"/>
    <property type="project" value="UniProtKB-KW"/>
</dbReference>
<dbReference type="Gene3D" id="3.90.70.10">
    <property type="entry name" value="Cysteine proteinases"/>
    <property type="match status" value="1"/>
</dbReference>
<dbReference type="Pfam" id="PF14533">
    <property type="entry name" value="USP7_C2"/>
    <property type="match status" value="1"/>
</dbReference>
<dbReference type="GO" id="GO:0004843">
    <property type="term" value="F:cysteine-type deubiquitinase activity"/>
    <property type="evidence" value="ECO:0007669"/>
    <property type="project" value="UniProtKB-EC"/>
</dbReference>
<keyword evidence="6" id="KW-0833">Ubl conjugation pathway</keyword>
<evidence type="ECO:0000313" key="14">
    <source>
        <dbReference type="Proteomes" id="UP001211907"/>
    </source>
</evidence>
<dbReference type="PANTHER" id="PTHR24006:SF644">
    <property type="entry name" value="UBIQUITIN CARBOXYL-TERMINAL HYDROLASE 7"/>
    <property type="match status" value="1"/>
</dbReference>
<evidence type="ECO:0000259" key="11">
    <source>
        <dbReference type="PROSITE" id="PS50144"/>
    </source>
</evidence>
<keyword evidence="14" id="KW-1185">Reference proteome</keyword>
<dbReference type="Proteomes" id="UP001211907">
    <property type="component" value="Unassembled WGS sequence"/>
</dbReference>
<keyword evidence="5" id="KW-0645">Protease</keyword>
<dbReference type="SUPFAM" id="SSF54001">
    <property type="entry name" value="Cysteine proteinases"/>
    <property type="match status" value="1"/>
</dbReference>
<evidence type="ECO:0000256" key="4">
    <source>
        <dbReference type="ARBA" id="ARBA00012759"/>
    </source>
</evidence>
<dbReference type="InterPro" id="IPR024729">
    <property type="entry name" value="USP7_ICP0-binding_dom"/>
</dbReference>
<dbReference type="GO" id="GO:0005829">
    <property type="term" value="C:cytosol"/>
    <property type="evidence" value="ECO:0007669"/>
    <property type="project" value="TreeGrafter"/>
</dbReference>
<dbReference type="InterPro" id="IPR050164">
    <property type="entry name" value="Peptidase_C19"/>
</dbReference>
<evidence type="ECO:0000256" key="2">
    <source>
        <dbReference type="ARBA" id="ARBA00004123"/>
    </source>
</evidence>
<dbReference type="PROSITE" id="PS00973">
    <property type="entry name" value="USP_2"/>
    <property type="match status" value="1"/>
</dbReference>
<dbReference type="EC" id="3.4.19.12" evidence="4"/>
<evidence type="ECO:0000256" key="1">
    <source>
        <dbReference type="ARBA" id="ARBA00000707"/>
    </source>
</evidence>
<dbReference type="PROSITE" id="PS00972">
    <property type="entry name" value="USP_1"/>
    <property type="match status" value="1"/>
</dbReference>
<feature type="domain" description="USP" evidence="12">
    <location>
        <begin position="251"/>
        <end position="562"/>
    </location>
</feature>
<dbReference type="InterPro" id="IPR018200">
    <property type="entry name" value="USP_CS"/>
</dbReference>
<protein>
    <recommendedName>
        <fullName evidence="4">ubiquitinyl hydrolase 1</fullName>
        <ecNumber evidence="4">3.4.19.12</ecNumber>
    </recommendedName>
</protein>
<dbReference type="GO" id="GO:0016579">
    <property type="term" value="P:protein deubiquitination"/>
    <property type="evidence" value="ECO:0007669"/>
    <property type="project" value="InterPro"/>
</dbReference>
<feature type="region of interest" description="Disordered" evidence="10">
    <location>
        <begin position="1"/>
        <end position="23"/>
    </location>
</feature>
<dbReference type="Gene3D" id="3.10.20.90">
    <property type="entry name" value="Phosphatidylinositol 3-kinase Catalytic Subunit, Chain A, domain 1"/>
    <property type="match status" value="2"/>
</dbReference>
<dbReference type="GO" id="GO:0140492">
    <property type="term" value="F:metal-dependent deubiquitinase activity"/>
    <property type="evidence" value="ECO:0007669"/>
    <property type="project" value="UniProtKB-ARBA"/>
</dbReference>
<dbReference type="Gene3D" id="2.60.210.10">
    <property type="entry name" value="Apoptosis, Tumor Necrosis Factor Receptor Associated Protein 2, Chain A"/>
    <property type="match status" value="1"/>
</dbReference>
<dbReference type="GO" id="GO:0031647">
    <property type="term" value="P:regulation of protein stability"/>
    <property type="evidence" value="ECO:0007669"/>
    <property type="project" value="TreeGrafter"/>
</dbReference>
<evidence type="ECO:0000313" key="13">
    <source>
        <dbReference type="EMBL" id="KAJ3111702.1"/>
    </source>
</evidence>
<name>A0AAD5SXV6_9FUNG</name>
<comment type="caution">
    <text evidence="13">The sequence shown here is derived from an EMBL/GenBank/DDBJ whole genome shotgun (WGS) entry which is preliminary data.</text>
</comment>
<dbReference type="InterPro" id="IPR029346">
    <property type="entry name" value="USP_C"/>
</dbReference>
<reference evidence="13" key="1">
    <citation type="submission" date="2020-05" db="EMBL/GenBank/DDBJ databases">
        <title>Phylogenomic resolution of chytrid fungi.</title>
        <authorList>
            <person name="Stajich J.E."/>
            <person name="Amses K."/>
            <person name="Simmons R."/>
            <person name="Seto K."/>
            <person name="Myers J."/>
            <person name="Bonds A."/>
            <person name="Quandt C.A."/>
            <person name="Barry K."/>
            <person name="Liu P."/>
            <person name="Grigoriev I."/>
            <person name="Longcore J.E."/>
            <person name="James T.Y."/>
        </authorList>
    </citation>
    <scope>NUCLEOTIDE SEQUENCE</scope>
    <source>
        <strain evidence="13">JEL0513</strain>
    </source>
</reference>